<feature type="compositionally biased region" description="Basic and acidic residues" evidence="1">
    <location>
        <begin position="12"/>
        <end position="21"/>
    </location>
</feature>
<name>A0AB39U237_9CAUD</name>
<organism evidence="2">
    <name type="scientific">Mycolicibacterium phage Maddie1</name>
    <dbReference type="NCBI Taxonomy" id="3240809"/>
    <lineage>
        <taxon>Viruses</taxon>
        <taxon>Duplodnaviria</taxon>
        <taxon>Heunggongvirae</taxon>
        <taxon>Uroviricota</taxon>
        <taxon>Caudoviricetes</taxon>
    </lineage>
</organism>
<protein>
    <submittedName>
        <fullName evidence="2">Uncharacterized protein</fullName>
    </submittedName>
</protein>
<reference evidence="2" key="1">
    <citation type="submission" date="2023-07" db="EMBL/GenBank/DDBJ databases">
        <title>Novel Phage-like Particles from Mycolicibacterium aichiense.</title>
        <authorList>
            <person name="Saha M.S."/>
            <person name="Roman A."/>
            <person name="Doherty M."/>
            <person name="Shijo M."/>
            <person name="Riddick Z."/>
        </authorList>
    </citation>
    <scope>NUCLEOTIDE SEQUENCE</scope>
</reference>
<accession>A0AB39U237</accession>
<feature type="region of interest" description="Disordered" evidence="1">
    <location>
        <begin position="1"/>
        <end position="21"/>
    </location>
</feature>
<evidence type="ECO:0000313" key="2">
    <source>
        <dbReference type="EMBL" id="XDR06242.1"/>
    </source>
</evidence>
<sequence>MPATTDQCPQGHEIRSTADRDKQGYCRRCRADNARKRRVGKEAALIVVRALEKAGVQFQNDGVPAEPAEVVRQLTDAYAAGLFDQQPQ</sequence>
<proteinExistence type="predicted"/>
<evidence type="ECO:0000256" key="1">
    <source>
        <dbReference type="SAM" id="MobiDB-lite"/>
    </source>
</evidence>
<dbReference type="EMBL" id="OR387118">
    <property type="protein sequence ID" value="XDR06242.1"/>
    <property type="molecule type" value="Genomic_DNA"/>
</dbReference>